<dbReference type="InterPro" id="IPR036691">
    <property type="entry name" value="Endo/exonu/phosph_ase_sf"/>
</dbReference>
<feature type="compositionally biased region" description="Polar residues" evidence="1">
    <location>
        <begin position="30"/>
        <end position="42"/>
    </location>
</feature>
<evidence type="ECO:0000313" key="3">
    <source>
        <dbReference type="Proteomes" id="UP000826195"/>
    </source>
</evidence>
<organism evidence="2 3">
    <name type="scientific">Cotesia glomerata</name>
    <name type="common">Lepidopteran parasitic wasp</name>
    <name type="synonym">Apanteles glomeratus</name>
    <dbReference type="NCBI Taxonomy" id="32391"/>
    <lineage>
        <taxon>Eukaryota</taxon>
        <taxon>Metazoa</taxon>
        <taxon>Ecdysozoa</taxon>
        <taxon>Arthropoda</taxon>
        <taxon>Hexapoda</taxon>
        <taxon>Insecta</taxon>
        <taxon>Pterygota</taxon>
        <taxon>Neoptera</taxon>
        <taxon>Endopterygota</taxon>
        <taxon>Hymenoptera</taxon>
        <taxon>Apocrita</taxon>
        <taxon>Ichneumonoidea</taxon>
        <taxon>Braconidae</taxon>
        <taxon>Microgastrinae</taxon>
        <taxon>Cotesia</taxon>
    </lineage>
</organism>
<protein>
    <recommendedName>
        <fullName evidence="4">Endonuclease/exonuclease/phosphatase domain-containing protein</fullName>
    </recommendedName>
</protein>
<dbReference type="EMBL" id="JAHXZJ010001912">
    <property type="protein sequence ID" value="KAH0548300.1"/>
    <property type="molecule type" value="Genomic_DNA"/>
</dbReference>
<evidence type="ECO:0000256" key="1">
    <source>
        <dbReference type="SAM" id="MobiDB-lite"/>
    </source>
</evidence>
<gene>
    <name evidence="2" type="ORF">KQX54_000054</name>
</gene>
<reference evidence="2 3" key="1">
    <citation type="journal article" date="2021" name="J. Hered.">
        <title>A chromosome-level genome assembly of the parasitoid wasp, Cotesia glomerata (Hymenoptera: Braconidae).</title>
        <authorList>
            <person name="Pinto B.J."/>
            <person name="Weis J.J."/>
            <person name="Gamble T."/>
            <person name="Ode P.J."/>
            <person name="Paul R."/>
            <person name="Zaspel J.M."/>
        </authorList>
    </citation>
    <scope>NUCLEOTIDE SEQUENCE [LARGE SCALE GENOMIC DNA]</scope>
    <source>
        <strain evidence="2">CgM1</strain>
    </source>
</reference>
<feature type="region of interest" description="Disordered" evidence="1">
    <location>
        <begin position="26"/>
        <end position="57"/>
    </location>
</feature>
<dbReference type="SUPFAM" id="SSF56219">
    <property type="entry name" value="DNase I-like"/>
    <property type="match status" value="1"/>
</dbReference>
<name>A0AAV7I9Z1_COTGL</name>
<comment type="caution">
    <text evidence="2">The sequence shown here is derived from an EMBL/GenBank/DDBJ whole genome shotgun (WGS) entry which is preliminary data.</text>
</comment>
<feature type="region of interest" description="Disordered" evidence="1">
    <location>
        <begin position="477"/>
        <end position="501"/>
    </location>
</feature>
<dbReference type="Proteomes" id="UP000826195">
    <property type="component" value="Unassembled WGS sequence"/>
</dbReference>
<keyword evidence="3" id="KW-1185">Reference proteome</keyword>
<evidence type="ECO:0008006" key="4">
    <source>
        <dbReference type="Google" id="ProtNLM"/>
    </source>
</evidence>
<feature type="compositionally biased region" description="Basic and acidic residues" evidence="1">
    <location>
        <begin position="477"/>
        <end position="486"/>
    </location>
</feature>
<accession>A0AAV7I9Z1</accession>
<evidence type="ECO:0000313" key="2">
    <source>
        <dbReference type="EMBL" id="KAH0548300.1"/>
    </source>
</evidence>
<feature type="region of interest" description="Disordered" evidence="1">
    <location>
        <begin position="76"/>
        <end position="107"/>
    </location>
</feature>
<dbReference type="AlphaFoldDB" id="A0AAV7I9Z1"/>
<proteinExistence type="predicted"/>
<sequence>MSQSFEVRMISSNDVKEIIAANPPRITISEAGQASDHGSFQISPPLDKNRPGRKPKHLTFTRDRVSSEGDIRDLLKRKREVTKELDSSDGDPDSVIPPPKKMVNGKDAGSDMSIAQGNNDNEVSINRILASLTNEIKLLRAEAVTNTKNLESRISTAQSDNLHAINGIKEELKYIESTWDSRWKELKTKQEELEGELATIKANLNTQSATNTNPRVNSPSLDTNLLESKIRKIERIIDLQQKEAKRLNIIIKNHNWTQDNLRSQAQNFLRTSFDTDTDVSGIQAADKLGRGVIQIYSHGTPAAVVIFLIISTPKSDIYCICETWATSDIKLPSGWSNYQAFCAHAIKEKHTGRASGGLAIITRKVYQVNVIEVTDGWIFCYVKSQNFEGVIACIYLRPTRNIEISLELLQTALDVISDFYGNFPILLLGDFNARLGTLNNIPDRKLRQHHKNSQDWYDKRNAEKNELKNRVKQLFKKEKTTKERQPSRKQRWRKNTSQPKLSIKKMIKPTRKVKTKRRLGIKLANVKNTCEILVHYSRIYRSARHGSEKPYFRWTREELNSLQLKTYHQKRRTDTLFYGVASSHGGCRVYYGGDWIEESHREGQK</sequence>
<dbReference type="Gene3D" id="3.60.10.10">
    <property type="entry name" value="Endonuclease/exonuclease/phosphatase"/>
    <property type="match status" value="1"/>
</dbReference>